<accession>A0A9D4GPE0</accession>
<dbReference type="AlphaFoldDB" id="A0A9D4GPE0"/>
<gene>
    <name evidence="5" type="ORF">DPMN_122286</name>
</gene>
<dbReference type="CDD" id="cd19804">
    <property type="entry name" value="Bbox1_TRIM19_C-V"/>
    <property type="match status" value="1"/>
</dbReference>
<reference evidence="5" key="1">
    <citation type="journal article" date="2019" name="bioRxiv">
        <title>The Genome of the Zebra Mussel, Dreissena polymorpha: A Resource for Invasive Species Research.</title>
        <authorList>
            <person name="McCartney M.A."/>
            <person name="Auch B."/>
            <person name="Kono T."/>
            <person name="Mallez S."/>
            <person name="Zhang Y."/>
            <person name="Obille A."/>
            <person name="Becker A."/>
            <person name="Abrahante J.E."/>
            <person name="Garbe J."/>
            <person name="Badalamenti J.P."/>
            <person name="Herman A."/>
            <person name="Mangelson H."/>
            <person name="Liachko I."/>
            <person name="Sullivan S."/>
            <person name="Sone E.D."/>
            <person name="Koren S."/>
            <person name="Silverstein K.A.T."/>
            <person name="Beckman K.B."/>
            <person name="Gohl D.M."/>
        </authorList>
    </citation>
    <scope>NUCLEOTIDE SEQUENCE</scope>
    <source>
        <strain evidence="5">Duluth1</strain>
        <tissue evidence="5">Whole animal</tissue>
    </source>
</reference>
<dbReference type="Proteomes" id="UP000828390">
    <property type="component" value="Unassembled WGS sequence"/>
</dbReference>
<comment type="caution">
    <text evidence="5">The sequence shown here is derived from an EMBL/GenBank/DDBJ whole genome shotgun (WGS) entry which is preliminary data.</text>
</comment>
<dbReference type="GO" id="GO:0008270">
    <property type="term" value="F:zinc ion binding"/>
    <property type="evidence" value="ECO:0007669"/>
    <property type="project" value="UniProtKB-KW"/>
</dbReference>
<reference evidence="5" key="2">
    <citation type="submission" date="2020-11" db="EMBL/GenBank/DDBJ databases">
        <authorList>
            <person name="McCartney M.A."/>
            <person name="Auch B."/>
            <person name="Kono T."/>
            <person name="Mallez S."/>
            <person name="Becker A."/>
            <person name="Gohl D.M."/>
            <person name="Silverstein K.A.T."/>
            <person name="Koren S."/>
            <person name="Bechman K.B."/>
            <person name="Herman A."/>
            <person name="Abrahante J.E."/>
            <person name="Garbe J."/>
        </authorList>
    </citation>
    <scope>NUCLEOTIDE SEQUENCE</scope>
    <source>
        <strain evidence="5">Duluth1</strain>
        <tissue evidence="5">Whole animal</tissue>
    </source>
</reference>
<proteinExistence type="predicted"/>
<dbReference type="Gene3D" id="3.30.160.60">
    <property type="entry name" value="Classic Zinc Finger"/>
    <property type="match status" value="1"/>
</dbReference>
<keyword evidence="6" id="KW-1185">Reference proteome</keyword>
<sequence>MASNLECSIHSGSDLSFDFSCFICQENDGNTEAEFYCDECSKFYCSKCVEHHNYLYKKHAILNKENISQWPETNVDELEQCQEHKKEKLTGFCEDHSQLICQVCHEHNHKECSHVVLIVDKVKEFQRKEDFKQMSATVDTQHQQLVHLKDSFEENMKSLEISYKKILEELISLRKAINNSLDELEKNTKKDLDIFLATMRTSIKNDIEICTRSIKNITFLKEDSQKRKDKNEEPSFIKYRKCIDQSLKVESVLQEMTIKNERTLMFYPDTTIQQTLSTLSGLGQILDTVQQSQTKKTTESSVTRQNKPTAFSQSDPGNQTSDLTKSGQVSDSVSTSSHQLVQRYKGAVSMPDPIIKVKSSKTYKVDITGFEHKLSGICETAAGELLILDGYNSKLVLLDHTYKIVNQCDLPRQPNSMCRIDSNRVAVTAAFCQIYFIRVSYGLLIIDRTLKLQHECWGIAHHQRKLYITAKDALYRYTVDGRLLSKIYEDNSSRRCTGLKIQFGPGQEQSETIFTPTVSSCAVSPDGERIYATNVVSKQLVTLSRDGTVISTLAQPAQDLCYPIWLPGLHVTDSGQVLLCGLWSETVHQVDRDGRQILAEVVKQHIDVSYPTSVYYSKRTSSMIVGMQEYNEIVVFKTQ</sequence>
<keyword evidence="1" id="KW-0863">Zinc-finger</keyword>
<evidence type="ECO:0000256" key="2">
    <source>
        <dbReference type="SAM" id="Coils"/>
    </source>
</evidence>
<dbReference type="PANTHER" id="PTHR25462:SF296">
    <property type="entry name" value="MEIOTIC P26, ISOFORM F"/>
    <property type="match status" value="1"/>
</dbReference>
<dbReference type="SMART" id="SM00336">
    <property type="entry name" value="BBOX"/>
    <property type="match status" value="2"/>
</dbReference>
<dbReference type="SUPFAM" id="SSF63825">
    <property type="entry name" value="YWTD domain"/>
    <property type="match status" value="1"/>
</dbReference>
<evidence type="ECO:0000313" key="5">
    <source>
        <dbReference type="EMBL" id="KAH3820542.1"/>
    </source>
</evidence>
<dbReference type="CDD" id="cd19756">
    <property type="entry name" value="Bbox2"/>
    <property type="match status" value="1"/>
</dbReference>
<dbReference type="EMBL" id="JAIWYP010000005">
    <property type="protein sequence ID" value="KAH3820542.1"/>
    <property type="molecule type" value="Genomic_DNA"/>
</dbReference>
<evidence type="ECO:0000256" key="1">
    <source>
        <dbReference type="PROSITE-ProRule" id="PRU00024"/>
    </source>
</evidence>
<keyword evidence="2" id="KW-0175">Coiled coil</keyword>
<dbReference type="Pfam" id="PF00643">
    <property type="entry name" value="zf-B_box"/>
    <property type="match status" value="1"/>
</dbReference>
<feature type="region of interest" description="Disordered" evidence="3">
    <location>
        <begin position="293"/>
        <end position="331"/>
    </location>
</feature>
<keyword evidence="1" id="KW-0479">Metal-binding</keyword>
<feature type="domain" description="B box-type" evidence="4">
    <location>
        <begin position="23"/>
        <end position="64"/>
    </location>
</feature>
<feature type="compositionally biased region" description="Polar residues" evidence="3">
    <location>
        <begin position="293"/>
        <end position="325"/>
    </location>
</feature>
<dbReference type="InterPro" id="IPR000315">
    <property type="entry name" value="Znf_B-box"/>
</dbReference>
<feature type="domain" description="B box-type" evidence="4">
    <location>
        <begin position="76"/>
        <end position="119"/>
    </location>
</feature>
<organism evidence="5 6">
    <name type="scientific">Dreissena polymorpha</name>
    <name type="common">Zebra mussel</name>
    <name type="synonym">Mytilus polymorpha</name>
    <dbReference type="NCBI Taxonomy" id="45954"/>
    <lineage>
        <taxon>Eukaryota</taxon>
        <taxon>Metazoa</taxon>
        <taxon>Spiralia</taxon>
        <taxon>Lophotrochozoa</taxon>
        <taxon>Mollusca</taxon>
        <taxon>Bivalvia</taxon>
        <taxon>Autobranchia</taxon>
        <taxon>Heteroconchia</taxon>
        <taxon>Euheterodonta</taxon>
        <taxon>Imparidentia</taxon>
        <taxon>Neoheterodontei</taxon>
        <taxon>Myida</taxon>
        <taxon>Dreissenoidea</taxon>
        <taxon>Dreissenidae</taxon>
        <taxon>Dreissena</taxon>
    </lineage>
</organism>
<evidence type="ECO:0000313" key="6">
    <source>
        <dbReference type="Proteomes" id="UP000828390"/>
    </source>
</evidence>
<name>A0A9D4GPE0_DREPO</name>
<dbReference type="SUPFAM" id="SSF57845">
    <property type="entry name" value="B-box zinc-binding domain"/>
    <property type="match status" value="1"/>
</dbReference>
<dbReference type="PROSITE" id="PS50119">
    <property type="entry name" value="ZF_BBOX"/>
    <property type="match status" value="2"/>
</dbReference>
<keyword evidence="1" id="KW-0862">Zinc</keyword>
<dbReference type="PANTHER" id="PTHR25462">
    <property type="entry name" value="BONUS, ISOFORM C-RELATED"/>
    <property type="match status" value="1"/>
</dbReference>
<evidence type="ECO:0000259" key="4">
    <source>
        <dbReference type="PROSITE" id="PS50119"/>
    </source>
</evidence>
<dbReference type="InterPro" id="IPR047153">
    <property type="entry name" value="TRIM45/56/19-like"/>
</dbReference>
<protein>
    <recommendedName>
        <fullName evidence="4">B box-type domain-containing protein</fullName>
    </recommendedName>
</protein>
<evidence type="ECO:0000256" key="3">
    <source>
        <dbReference type="SAM" id="MobiDB-lite"/>
    </source>
</evidence>
<feature type="coiled-coil region" evidence="2">
    <location>
        <begin position="149"/>
        <end position="187"/>
    </location>
</feature>